<accession>N0BCZ1</accession>
<keyword evidence="3" id="KW-1185">Reference proteome</keyword>
<gene>
    <name evidence="2" type="ORF">Asulf_00061</name>
</gene>
<organism evidence="2 3">
    <name type="scientific">Archaeoglobus sulfaticallidus PM70-1</name>
    <dbReference type="NCBI Taxonomy" id="387631"/>
    <lineage>
        <taxon>Archaea</taxon>
        <taxon>Methanobacteriati</taxon>
        <taxon>Methanobacteriota</taxon>
        <taxon>Archaeoglobi</taxon>
        <taxon>Archaeoglobales</taxon>
        <taxon>Archaeoglobaceae</taxon>
        <taxon>Archaeoglobus</taxon>
    </lineage>
</organism>
<keyword evidence="1" id="KW-1133">Transmembrane helix</keyword>
<keyword evidence="1" id="KW-0812">Transmembrane</keyword>
<reference evidence="2 3" key="1">
    <citation type="journal article" date="2013" name="Genome Announc.">
        <title>Complete Genome Sequence of the Thermophilic and Facultatively Chemolithoautotrophic Sulfate Reducer Archaeoglobus sulfaticallidus Strain PM70-1T.</title>
        <authorList>
            <person name="Stokke R."/>
            <person name="Hocking W.P."/>
            <person name="Steinsbu B.O."/>
            <person name="Steen I.H."/>
        </authorList>
    </citation>
    <scope>NUCLEOTIDE SEQUENCE [LARGE SCALE GENOMIC DNA]</scope>
    <source>
        <strain evidence="2">PM70-1</strain>
    </source>
</reference>
<evidence type="ECO:0000313" key="2">
    <source>
        <dbReference type="EMBL" id="AGK60097.1"/>
    </source>
</evidence>
<dbReference type="HOGENOM" id="CLU_2392732_0_0_2"/>
<dbReference type="STRING" id="387631.Asulf_00061"/>
<dbReference type="AlphaFoldDB" id="N0BCZ1"/>
<evidence type="ECO:0000256" key="1">
    <source>
        <dbReference type="SAM" id="Phobius"/>
    </source>
</evidence>
<feature type="transmembrane region" description="Helical" evidence="1">
    <location>
        <begin position="35"/>
        <end position="56"/>
    </location>
</feature>
<dbReference type="KEGG" id="ast:Asulf_00061"/>
<dbReference type="Proteomes" id="UP000013307">
    <property type="component" value="Chromosome"/>
</dbReference>
<proteinExistence type="predicted"/>
<evidence type="ECO:0000313" key="3">
    <source>
        <dbReference type="Proteomes" id="UP000013307"/>
    </source>
</evidence>
<sequence length="93" mass="10608">MFGFTTHYMLDLLLKHVSSGIPLLFPFSWEESWGWYRVMIAGWLLVVLAVVVRAATRNGSKTFGGKRFCMLAVDILSQVSLPVNNLRLKIKTY</sequence>
<dbReference type="EMBL" id="CP005290">
    <property type="protein sequence ID" value="AGK60097.1"/>
    <property type="molecule type" value="Genomic_DNA"/>
</dbReference>
<protein>
    <submittedName>
        <fullName evidence="2">Uncharacterized protein</fullName>
    </submittedName>
</protein>
<name>N0BCZ1_9EURY</name>
<keyword evidence="1" id="KW-0472">Membrane</keyword>